<evidence type="ECO:0000256" key="1">
    <source>
        <dbReference type="SAM" id="Phobius"/>
    </source>
</evidence>
<comment type="caution">
    <text evidence="2">The sequence shown here is derived from an EMBL/GenBank/DDBJ whole genome shotgun (WGS) entry which is preliminary data.</text>
</comment>
<accession>A0A645BT54</accession>
<protein>
    <recommendedName>
        <fullName evidence="3">DUF4381 domain-containing protein</fullName>
    </recommendedName>
</protein>
<dbReference type="AlphaFoldDB" id="A0A645BT54"/>
<evidence type="ECO:0008006" key="3">
    <source>
        <dbReference type="Google" id="ProtNLM"/>
    </source>
</evidence>
<evidence type="ECO:0000313" key="2">
    <source>
        <dbReference type="EMBL" id="MPM64974.1"/>
    </source>
</evidence>
<feature type="transmembrane region" description="Helical" evidence="1">
    <location>
        <begin position="21"/>
        <end position="40"/>
    </location>
</feature>
<keyword evidence="1" id="KW-0812">Transmembrane</keyword>
<reference evidence="2" key="1">
    <citation type="submission" date="2019-08" db="EMBL/GenBank/DDBJ databases">
        <authorList>
            <person name="Kucharzyk K."/>
            <person name="Murdoch R.W."/>
            <person name="Higgins S."/>
            <person name="Loffler F."/>
        </authorList>
    </citation>
    <scope>NUCLEOTIDE SEQUENCE</scope>
</reference>
<gene>
    <name evidence="2" type="ORF">SDC9_111866</name>
</gene>
<keyword evidence="1" id="KW-0472">Membrane</keyword>
<proteinExistence type="predicted"/>
<keyword evidence="1" id="KW-1133">Transmembrane helix</keyword>
<sequence>MFFNIEYTTRFPTSPSTTTPVSMWLLTAGILLSGIIWIVYELLKKKRQNKSITELISKELTQNAVAILQLKNKPKERKAFMLKNTIMLLGKENLGETRNLTPIFSTTKHIRDTVNWRLMYKRLEQIQEICKGEIKSDLTDETLMSLCKSYMELYNTITKD</sequence>
<name>A0A645BT54_9ZZZZ</name>
<dbReference type="EMBL" id="VSSQ01020258">
    <property type="protein sequence ID" value="MPM64974.1"/>
    <property type="molecule type" value="Genomic_DNA"/>
</dbReference>
<organism evidence="2">
    <name type="scientific">bioreactor metagenome</name>
    <dbReference type="NCBI Taxonomy" id="1076179"/>
    <lineage>
        <taxon>unclassified sequences</taxon>
        <taxon>metagenomes</taxon>
        <taxon>ecological metagenomes</taxon>
    </lineage>
</organism>